<evidence type="ECO:0000313" key="17">
    <source>
        <dbReference type="Proteomes" id="UP001283341"/>
    </source>
</evidence>
<keyword evidence="4" id="KW-0812">Transmembrane</keyword>
<keyword evidence="3 13" id="KW-0349">Heme</keyword>
<comment type="caution">
    <text evidence="16">The sequence shown here is derived from an EMBL/GenBank/DDBJ whole genome shotgun (WGS) entry which is preliminary data.</text>
</comment>
<dbReference type="Proteomes" id="UP001283341">
    <property type="component" value="Unassembled WGS sequence"/>
</dbReference>
<dbReference type="Pfam" id="PF00173">
    <property type="entry name" value="Cyt-b5"/>
    <property type="match status" value="1"/>
</dbReference>
<accession>A0AAE0HS33</accession>
<evidence type="ECO:0000256" key="14">
    <source>
        <dbReference type="SAM" id="MobiDB-lite"/>
    </source>
</evidence>
<evidence type="ECO:0000256" key="8">
    <source>
        <dbReference type="ARBA" id="ARBA00022982"/>
    </source>
</evidence>
<reference evidence="16" key="1">
    <citation type="journal article" date="2023" name="Mol. Phylogenet. Evol.">
        <title>Genome-scale phylogeny and comparative genomics of the fungal order Sordariales.</title>
        <authorList>
            <person name="Hensen N."/>
            <person name="Bonometti L."/>
            <person name="Westerberg I."/>
            <person name="Brannstrom I.O."/>
            <person name="Guillou S."/>
            <person name="Cros-Aarteil S."/>
            <person name="Calhoun S."/>
            <person name="Haridas S."/>
            <person name="Kuo A."/>
            <person name="Mondo S."/>
            <person name="Pangilinan J."/>
            <person name="Riley R."/>
            <person name="LaButti K."/>
            <person name="Andreopoulos B."/>
            <person name="Lipzen A."/>
            <person name="Chen C."/>
            <person name="Yan M."/>
            <person name="Daum C."/>
            <person name="Ng V."/>
            <person name="Clum A."/>
            <person name="Steindorff A."/>
            <person name="Ohm R.A."/>
            <person name="Martin F."/>
            <person name="Silar P."/>
            <person name="Natvig D.O."/>
            <person name="Lalanne C."/>
            <person name="Gautier V."/>
            <person name="Ament-Velasquez S.L."/>
            <person name="Kruys A."/>
            <person name="Hutchinson M.I."/>
            <person name="Powell A.J."/>
            <person name="Barry K."/>
            <person name="Miller A.N."/>
            <person name="Grigoriev I.V."/>
            <person name="Debuchy R."/>
            <person name="Gladieux P."/>
            <person name="Hiltunen Thoren M."/>
            <person name="Johannesson H."/>
        </authorList>
    </citation>
    <scope>NUCLEOTIDE SEQUENCE</scope>
    <source>
        <strain evidence="16">CBS 118394</strain>
    </source>
</reference>
<organism evidence="16 17">
    <name type="scientific">Apodospora peruviana</name>
    <dbReference type="NCBI Taxonomy" id="516989"/>
    <lineage>
        <taxon>Eukaryota</taxon>
        <taxon>Fungi</taxon>
        <taxon>Dikarya</taxon>
        <taxon>Ascomycota</taxon>
        <taxon>Pezizomycotina</taxon>
        <taxon>Sordariomycetes</taxon>
        <taxon>Sordariomycetidae</taxon>
        <taxon>Sordariales</taxon>
        <taxon>Lasiosphaeriaceae</taxon>
        <taxon>Apodospora</taxon>
    </lineage>
</organism>
<evidence type="ECO:0000256" key="11">
    <source>
        <dbReference type="ARBA" id="ARBA00037877"/>
    </source>
</evidence>
<dbReference type="PROSITE" id="PS50255">
    <property type="entry name" value="CYTOCHROME_B5_2"/>
    <property type="match status" value="1"/>
</dbReference>
<dbReference type="InterPro" id="IPR036400">
    <property type="entry name" value="Cyt_B5-like_heme/steroid_sf"/>
</dbReference>
<evidence type="ECO:0000256" key="13">
    <source>
        <dbReference type="RuleBase" id="RU362121"/>
    </source>
</evidence>
<dbReference type="GO" id="GO:0020037">
    <property type="term" value="F:heme binding"/>
    <property type="evidence" value="ECO:0007669"/>
    <property type="project" value="UniProtKB-UniRule"/>
</dbReference>
<keyword evidence="2" id="KW-0813">Transport</keyword>
<evidence type="ECO:0000259" key="15">
    <source>
        <dbReference type="PROSITE" id="PS50255"/>
    </source>
</evidence>
<feature type="domain" description="Cytochrome b5 heme-binding" evidence="15">
    <location>
        <begin position="4"/>
        <end position="80"/>
    </location>
</feature>
<dbReference type="PANTHER" id="PTHR19359:SF150">
    <property type="entry name" value="CYTOCHROME B5"/>
    <property type="match status" value="1"/>
</dbReference>
<keyword evidence="7" id="KW-0492">Microsome</keyword>
<protein>
    <submittedName>
        <fullName evidence="16">Cytochrome b5-like heme/steroid binding domain-containing protein</fullName>
    </submittedName>
</protein>
<evidence type="ECO:0000256" key="10">
    <source>
        <dbReference type="ARBA" id="ARBA00023136"/>
    </source>
</evidence>
<gene>
    <name evidence="16" type="ORF">B0H66DRAFT_539061</name>
</gene>
<evidence type="ECO:0000256" key="4">
    <source>
        <dbReference type="ARBA" id="ARBA00022692"/>
    </source>
</evidence>
<keyword evidence="6" id="KW-0256">Endoplasmic reticulum</keyword>
<dbReference type="EMBL" id="JAUEDM010000013">
    <property type="protein sequence ID" value="KAK3311844.1"/>
    <property type="molecule type" value="Genomic_DNA"/>
</dbReference>
<evidence type="ECO:0000256" key="6">
    <source>
        <dbReference type="ARBA" id="ARBA00022824"/>
    </source>
</evidence>
<dbReference type="SMART" id="SM01117">
    <property type="entry name" value="Cyt-b5"/>
    <property type="match status" value="1"/>
</dbReference>
<evidence type="ECO:0000256" key="3">
    <source>
        <dbReference type="ARBA" id="ARBA00022617"/>
    </source>
</evidence>
<evidence type="ECO:0000256" key="1">
    <source>
        <dbReference type="ARBA" id="ARBA00004131"/>
    </source>
</evidence>
<dbReference type="InterPro" id="IPR001199">
    <property type="entry name" value="Cyt_B5-like_heme/steroid-bd"/>
</dbReference>
<dbReference type="InterPro" id="IPR018506">
    <property type="entry name" value="Cyt_B5_heme-BS"/>
</dbReference>
<evidence type="ECO:0000256" key="2">
    <source>
        <dbReference type="ARBA" id="ARBA00022448"/>
    </source>
</evidence>
<dbReference type="GO" id="GO:0046872">
    <property type="term" value="F:metal ion binding"/>
    <property type="evidence" value="ECO:0007669"/>
    <property type="project" value="UniProtKB-UniRule"/>
</dbReference>
<evidence type="ECO:0000313" key="16">
    <source>
        <dbReference type="EMBL" id="KAK3311844.1"/>
    </source>
</evidence>
<name>A0AAE0HS33_9PEZI</name>
<keyword evidence="9 13" id="KW-0408">Iron</keyword>
<evidence type="ECO:0000256" key="5">
    <source>
        <dbReference type="ARBA" id="ARBA00022723"/>
    </source>
</evidence>
<dbReference type="PANTHER" id="PTHR19359">
    <property type="entry name" value="CYTOCHROME B5"/>
    <property type="match status" value="1"/>
</dbReference>
<proteinExistence type="inferred from homology"/>
<keyword evidence="5 13" id="KW-0479">Metal-binding</keyword>
<dbReference type="InterPro" id="IPR050668">
    <property type="entry name" value="Cytochrome_b5"/>
</dbReference>
<comment type="subcellular location">
    <subcellularLocation>
        <location evidence="1">Endoplasmic reticulum membrane</location>
        <topology evidence="1">Single-pass membrane protein</topology>
        <orientation evidence="1">Cytoplasmic side</orientation>
    </subcellularLocation>
    <subcellularLocation>
        <location evidence="11">Microsome membrane</location>
        <topology evidence="11">Single-pass membrane protein</topology>
        <orientation evidence="11">Cytoplasmic side</orientation>
    </subcellularLocation>
</comment>
<dbReference type="GO" id="GO:0005789">
    <property type="term" value="C:endoplasmic reticulum membrane"/>
    <property type="evidence" value="ECO:0007669"/>
    <property type="project" value="UniProtKB-SubCell"/>
</dbReference>
<keyword evidence="10" id="KW-0472">Membrane</keyword>
<evidence type="ECO:0000256" key="7">
    <source>
        <dbReference type="ARBA" id="ARBA00022848"/>
    </source>
</evidence>
<comment type="similarity">
    <text evidence="12 13">Belongs to the cytochrome b5 family.</text>
</comment>
<evidence type="ECO:0000256" key="12">
    <source>
        <dbReference type="ARBA" id="ARBA00038168"/>
    </source>
</evidence>
<sequence>MAANSILSWEEIKLHNTESDVWIVVHGNVYNATKFLEDHPGGKDLILDVAAQDATDVFEEAAHSSEARDILPGLLVGRLKGYGEAAPPAVYPVIGGAPTPAATQARERRKRRSKKAARCEERSRHHGSFRRWRSSLSWLQDGGC</sequence>
<dbReference type="PRINTS" id="PR00363">
    <property type="entry name" value="CYTOCHROMEB5"/>
</dbReference>
<dbReference type="PROSITE" id="PS00191">
    <property type="entry name" value="CYTOCHROME_B5_1"/>
    <property type="match status" value="1"/>
</dbReference>
<keyword evidence="8" id="KW-0249">Electron transport</keyword>
<feature type="compositionally biased region" description="Basic residues" evidence="14">
    <location>
        <begin position="107"/>
        <end position="116"/>
    </location>
</feature>
<dbReference type="Gene3D" id="3.10.120.10">
    <property type="entry name" value="Cytochrome b5-like heme/steroid binding domain"/>
    <property type="match status" value="1"/>
</dbReference>
<dbReference type="SUPFAM" id="SSF55856">
    <property type="entry name" value="Cytochrome b5-like heme/steroid binding domain"/>
    <property type="match status" value="1"/>
</dbReference>
<evidence type="ECO:0000256" key="9">
    <source>
        <dbReference type="ARBA" id="ARBA00023004"/>
    </source>
</evidence>
<reference evidence="16" key="2">
    <citation type="submission" date="2023-06" db="EMBL/GenBank/DDBJ databases">
        <authorList>
            <consortium name="Lawrence Berkeley National Laboratory"/>
            <person name="Haridas S."/>
            <person name="Hensen N."/>
            <person name="Bonometti L."/>
            <person name="Westerberg I."/>
            <person name="Brannstrom I.O."/>
            <person name="Guillou S."/>
            <person name="Cros-Aarteil S."/>
            <person name="Calhoun S."/>
            <person name="Kuo A."/>
            <person name="Mondo S."/>
            <person name="Pangilinan J."/>
            <person name="Riley R."/>
            <person name="Labutti K."/>
            <person name="Andreopoulos B."/>
            <person name="Lipzen A."/>
            <person name="Chen C."/>
            <person name="Yanf M."/>
            <person name="Daum C."/>
            <person name="Ng V."/>
            <person name="Clum A."/>
            <person name="Steindorff A."/>
            <person name="Ohm R."/>
            <person name="Martin F."/>
            <person name="Silar P."/>
            <person name="Natvig D."/>
            <person name="Lalanne C."/>
            <person name="Gautier V."/>
            <person name="Ament-Velasquez S.L."/>
            <person name="Kruys A."/>
            <person name="Hutchinson M.I."/>
            <person name="Powell A.J."/>
            <person name="Barry K."/>
            <person name="Miller A.N."/>
            <person name="Grigoriev I.V."/>
            <person name="Debuchy R."/>
            <person name="Gladieux P."/>
            <person name="Thoren M.H."/>
            <person name="Johannesson H."/>
        </authorList>
    </citation>
    <scope>NUCLEOTIDE SEQUENCE</scope>
    <source>
        <strain evidence="16">CBS 118394</strain>
    </source>
</reference>
<feature type="region of interest" description="Disordered" evidence="14">
    <location>
        <begin position="95"/>
        <end position="124"/>
    </location>
</feature>
<keyword evidence="17" id="KW-1185">Reference proteome</keyword>
<dbReference type="AlphaFoldDB" id="A0AAE0HS33"/>